<dbReference type="SUPFAM" id="SSF82771">
    <property type="entry name" value="GIY-YIG endonuclease"/>
    <property type="match status" value="1"/>
</dbReference>
<dbReference type="CDD" id="cd10448">
    <property type="entry name" value="GIY-YIG_unchar_3"/>
    <property type="match status" value="1"/>
</dbReference>
<dbReference type="Pfam" id="PF01541">
    <property type="entry name" value="GIY-YIG"/>
    <property type="match status" value="1"/>
</dbReference>
<evidence type="ECO:0000313" key="4">
    <source>
        <dbReference type="Proteomes" id="UP001055580"/>
    </source>
</evidence>
<gene>
    <name evidence="3" type="ORF">M9980_12640</name>
</gene>
<name>A0ABY4TU44_9SPHN</name>
<dbReference type="EMBL" id="CP098401">
    <property type="protein sequence ID" value="URW75370.1"/>
    <property type="molecule type" value="Genomic_DNA"/>
</dbReference>
<evidence type="ECO:0000256" key="1">
    <source>
        <dbReference type="ARBA" id="ARBA00007435"/>
    </source>
</evidence>
<sequence>MPAKAGISCGGAYHRPMRGGWLYIMTNRRGGVLYAGVTANLAARIDQHRSDRGSAFCRQYGLHRLVFAERFATIEEAIAREKQVKAWRRAWKIALIEQANPDCADLFERIV</sequence>
<dbReference type="RefSeq" id="WP_250751498.1">
    <property type="nucleotide sequence ID" value="NZ_CP098401.1"/>
</dbReference>
<keyword evidence="4" id="KW-1185">Reference proteome</keyword>
<dbReference type="InterPro" id="IPR000305">
    <property type="entry name" value="GIY-YIG_endonuc"/>
</dbReference>
<evidence type="ECO:0000259" key="2">
    <source>
        <dbReference type="PROSITE" id="PS50164"/>
    </source>
</evidence>
<evidence type="ECO:0000313" key="3">
    <source>
        <dbReference type="EMBL" id="URW75370.1"/>
    </source>
</evidence>
<dbReference type="Gene3D" id="3.40.1440.10">
    <property type="entry name" value="GIY-YIG endonuclease"/>
    <property type="match status" value="1"/>
</dbReference>
<dbReference type="InterPro" id="IPR050190">
    <property type="entry name" value="UPF0213_domain"/>
</dbReference>
<reference evidence="3" key="1">
    <citation type="submission" date="2022-05" db="EMBL/GenBank/DDBJ databases">
        <title>Sphingomonas sp. strain RMG20 Genome sequencing and assembly.</title>
        <authorList>
            <person name="Kim I."/>
        </authorList>
    </citation>
    <scope>NUCLEOTIDE SEQUENCE</scope>
    <source>
        <strain evidence="3">RMG20</strain>
    </source>
</reference>
<dbReference type="InterPro" id="IPR035901">
    <property type="entry name" value="GIY-YIG_endonuc_sf"/>
</dbReference>
<comment type="similarity">
    <text evidence="1">Belongs to the UPF0213 family.</text>
</comment>
<proteinExistence type="inferred from homology"/>
<dbReference type="PANTHER" id="PTHR34477:SF5">
    <property type="entry name" value="BSL5627 PROTEIN"/>
    <property type="match status" value="1"/>
</dbReference>
<dbReference type="PANTHER" id="PTHR34477">
    <property type="entry name" value="UPF0213 PROTEIN YHBQ"/>
    <property type="match status" value="1"/>
</dbReference>
<dbReference type="SMART" id="SM00465">
    <property type="entry name" value="GIYc"/>
    <property type="match status" value="1"/>
</dbReference>
<organism evidence="3 4">
    <name type="scientific">Sphingomonas donggukensis</name>
    <dbReference type="NCBI Taxonomy" id="2949093"/>
    <lineage>
        <taxon>Bacteria</taxon>
        <taxon>Pseudomonadati</taxon>
        <taxon>Pseudomonadota</taxon>
        <taxon>Alphaproteobacteria</taxon>
        <taxon>Sphingomonadales</taxon>
        <taxon>Sphingomonadaceae</taxon>
        <taxon>Sphingomonas</taxon>
    </lineage>
</organism>
<protein>
    <submittedName>
        <fullName evidence="3">GIY-YIG nuclease family protein</fullName>
    </submittedName>
</protein>
<dbReference type="Proteomes" id="UP001055580">
    <property type="component" value="Chromosome"/>
</dbReference>
<dbReference type="PROSITE" id="PS50164">
    <property type="entry name" value="GIY_YIG"/>
    <property type="match status" value="1"/>
</dbReference>
<accession>A0ABY4TU44</accession>
<feature type="domain" description="GIY-YIG" evidence="2">
    <location>
        <begin position="18"/>
        <end position="94"/>
    </location>
</feature>